<keyword evidence="3" id="KW-1185">Reference proteome</keyword>
<keyword evidence="1" id="KW-0472">Membrane</keyword>
<dbReference type="OrthoDB" id="9804637at2"/>
<keyword evidence="1" id="KW-1133">Transmembrane helix</keyword>
<sequence length="110" mass="11455">MVRLVDRLAGSIWSTLAAVLALTLIAVSGGRALGLSLVGSVALYFVVWWIVLFAILPVRIKTQSDVGVVTKGTEPGAPADPALLQRAIWTSVAAMAVFVLLAALFPLAGL</sequence>
<evidence type="ECO:0000256" key="1">
    <source>
        <dbReference type="SAM" id="Phobius"/>
    </source>
</evidence>
<reference evidence="2 3" key="1">
    <citation type="submission" date="2019-03" db="EMBL/GenBank/DDBJ databases">
        <title>Genomic Encyclopedia of Type Strains, Phase IV (KMG-IV): sequencing the most valuable type-strain genomes for metagenomic binning, comparative biology and taxonomic classification.</title>
        <authorList>
            <person name="Goeker M."/>
        </authorList>
    </citation>
    <scope>NUCLEOTIDE SEQUENCE [LARGE SCALE GENOMIC DNA]</scope>
    <source>
        <strain evidence="2 3">DSM 25903</strain>
    </source>
</reference>
<proteinExistence type="predicted"/>
<dbReference type="Pfam" id="PF07330">
    <property type="entry name" value="DUF1467"/>
    <property type="match status" value="1"/>
</dbReference>
<evidence type="ECO:0000313" key="2">
    <source>
        <dbReference type="EMBL" id="TDR94238.1"/>
    </source>
</evidence>
<evidence type="ECO:0000313" key="3">
    <source>
        <dbReference type="Proteomes" id="UP000295122"/>
    </source>
</evidence>
<protein>
    <submittedName>
        <fullName evidence="2">Putative secreted protein</fullName>
    </submittedName>
</protein>
<accession>A0A4R7C767</accession>
<feature type="transmembrane region" description="Helical" evidence="1">
    <location>
        <begin position="12"/>
        <end position="29"/>
    </location>
</feature>
<name>A0A4R7C767_9HYPH</name>
<dbReference type="EMBL" id="SNZR01000011">
    <property type="protein sequence ID" value="TDR94238.1"/>
    <property type="molecule type" value="Genomic_DNA"/>
</dbReference>
<organism evidence="2 3">
    <name type="scientific">Enterovirga rhinocerotis</name>
    <dbReference type="NCBI Taxonomy" id="1339210"/>
    <lineage>
        <taxon>Bacteria</taxon>
        <taxon>Pseudomonadati</taxon>
        <taxon>Pseudomonadota</taxon>
        <taxon>Alphaproteobacteria</taxon>
        <taxon>Hyphomicrobiales</taxon>
        <taxon>Methylobacteriaceae</taxon>
        <taxon>Enterovirga</taxon>
    </lineage>
</organism>
<keyword evidence="1" id="KW-0812">Transmembrane</keyword>
<dbReference type="AlphaFoldDB" id="A0A4R7C767"/>
<comment type="caution">
    <text evidence="2">The sequence shown here is derived from an EMBL/GenBank/DDBJ whole genome shotgun (WGS) entry which is preliminary data.</text>
</comment>
<dbReference type="Proteomes" id="UP000295122">
    <property type="component" value="Unassembled WGS sequence"/>
</dbReference>
<gene>
    <name evidence="2" type="ORF">EV668_1519</name>
</gene>
<dbReference type="InterPro" id="IPR009935">
    <property type="entry name" value="DUF1467"/>
</dbReference>
<feature type="transmembrane region" description="Helical" evidence="1">
    <location>
        <begin position="35"/>
        <end position="56"/>
    </location>
</feature>
<feature type="transmembrane region" description="Helical" evidence="1">
    <location>
        <begin position="87"/>
        <end position="108"/>
    </location>
</feature>